<dbReference type="PANTHER" id="PTHR46795:SF2">
    <property type="entry name" value="ABC TRANSPORTER, PERMEASE PROTEIN"/>
    <property type="match status" value="1"/>
</dbReference>
<name>A0A2A7D9U1_BACAN</name>
<dbReference type="PIRSF" id="PIRSF018968">
    <property type="entry name" value="ABC_permease_BceB"/>
    <property type="match status" value="1"/>
</dbReference>
<keyword evidence="2 6" id="KW-1003">Cell membrane</keyword>
<dbReference type="GO" id="GO:0005886">
    <property type="term" value="C:plasma membrane"/>
    <property type="evidence" value="ECO:0007669"/>
    <property type="project" value="UniProtKB-SubCell"/>
</dbReference>
<feature type="transmembrane region" description="Helical" evidence="6">
    <location>
        <begin position="578"/>
        <end position="599"/>
    </location>
</feature>
<evidence type="ECO:0000256" key="3">
    <source>
        <dbReference type="ARBA" id="ARBA00022692"/>
    </source>
</evidence>
<keyword evidence="6" id="KW-0813">Transport</keyword>
<evidence type="ECO:0000313" key="9">
    <source>
        <dbReference type="Proteomes" id="UP000220192"/>
    </source>
</evidence>
<evidence type="ECO:0000313" key="8">
    <source>
        <dbReference type="EMBL" id="PDZ16699.1"/>
    </source>
</evidence>
<keyword evidence="4 6" id="KW-1133">Transmembrane helix</keyword>
<reference evidence="8 9" key="1">
    <citation type="submission" date="2017-09" db="EMBL/GenBank/DDBJ databases">
        <title>Large-scale bioinformatics analysis of Bacillus genomes uncovers conserved roles of natural products in bacterial physiology.</title>
        <authorList>
            <consortium name="Agbiome Team Llc"/>
            <person name="Bleich R.M."/>
            <person name="Grubbs K.J."/>
            <person name="Santa Maria K.C."/>
            <person name="Allen S.E."/>
            <person name="Farag S."/>
            <person name="Shank E.A."/>
            <person name="Bowers A."/>
        </authorList>
    </citation>
    <scope>NUCLEOTIDE SEQUENCE [LARGE SCALE GENOMIC DNA]</scope>
    <source>
        <strain evidence="8 9">AFS095574</strain>
    </source>
</reference>
<feature type="transmembrane region" description="Helical" evidence="6">
    <location>
        <begin position="296"/>
        <end position="317"/>
    </location>
</feature>
<feature type="transmembrane region" description="Helical" evidence="6">
    <location>
        <begin position="65"/>
        <end position="86"/>
    </location>
</feature>
<feature type="transmembrane region" description="Helical" evidence="6">
    <location>
        <begin position="236"/>
        <end position="263"/>
    </location>
</feature>
<dbReference type="Pfam" id="PF02687">
    <property type="entry name" value="FtsX"/>
    <property type="match status" value="1"/>
</dbReference>
<accession>A0A2A7D9U1</accession>
<evidence type="ECO:0000256" key="2">
    <source>
        <dbReference type="ARBA" id="ARBA00022475"/>
    </source>
</evidence>
<dbReference type="GO" id="GO:0055085">
    <property type="term" value="P:transmembrane transport"/>
    <property type="evidence" value="ECO:0007669"/>
    <property type="project" value="UniProtKB-UniRule"/>
</dbReference>
<dbReference type="AlphaFoldDB" id="A0A2A7D9U1"/>
<proteinExistence type="inferred from homology"/>
<comment type="similarity">
    <text evidence="6">Belongs to the ABC-4 integral membrane protein family.</text>
</comment>
<evidence type="ECO:0000256" key="1">
    <source>
        <dbReference type="ARBA" id="ARBA00004651"/>
    </source>
</evidence>
<feature type="transmembrane region" description="Helical" evidence="6">
    <location>
        <begin position="106"/>
        <end position="132"/>
    </location>
</feature>
<feature type="transmembrane region" description="Helical" evidence="6">
    <location>
        <begin position="611"/>
        <end position="632"/>
    </location>
</feature>
<keyword evidence="5 6" id="KW-0472">Membrane</keyword>
<dbReference type="PANTHER" id="PTHR46795">
    <property type="entry name" value="ABC TRANSPORTER PERMEASE-RELATED-RELATED"/>
    <property type="match status" value="1"/>
</dbReference>
<evidence type="ECO:0000256" key="6">
    <source>
        <dbReference type="PIRNR" id="PIRNR018968"/>
    </source>
</evidence>
<feature type="domain" description="ABC3 transporter permease C-terminal" evidence="7">
    <location>
        <begin position="68"/>
        <end position="181"/>
    </location>
</feature>
<evidence type="ECO:0000256" key="5">
    <source>
        <dbReference type="ARBA" id="ARBA00023136"/>
    </source>
</evidence>
<protein>
    <submittedName>
        <fullName evidence="8">ABC transporter permease</fullName>
    </submittedName>
</protein>
<comment type="caution">
    <text evidence="8">The sequence shown here is derived from an EMBL/GenBank/DDBJ whole genome shotgun (WGS) entry which is preliminary data.</text>
</comment>
<evidence type="ECO:0000259" key="7">
    <source>
        <dbReference type="Pfam" id="PF02687"/>
    </source>
</evidence>
<dbReference type="InterPro" id="IPR003838">
    <property type="entry name" value="ABC3_permease_C"/>
</dbReference>
<dbReference type="InterPro" id="IPR027022">
    <property type="entry name" value="ABC_permease_BceB-typ"/>
</dbReference>
<sequence length="647" mass="74117">MTFRKLAFNNVLRNKRIYLGHFFSSTFAVLIFFTYGLLIFHPNLQGELTHVSTIMSTFGKIGFQLSYYLIFVFSFLFIFYSVSAFLKNRKKEFGLLMLHGMSHQQLHRLIFFENMLIGIPSIVVGIGLGMVFSKLFLLVSGSLLGVEQTLAFYFPLKAMLVTAMSFVVLFLLISLFTSKMVKMNELVELIKSDEKPKTEPIVSVYISLLVFILFGAGYSAVHHSIAAVNYMTLNQLFLLVGVGVVFIVFGTYFFFTQLCVYVLHTLKNRETTFFKRTNLLVISELMYRMKDNARTFFIVTIISAVSFTAIGVCTAIANPELAKHETPYAFTYRSDKGNVQEKAHIEEIKKQLEASGFSYNLVATEFKRTLNGLALINLSTYNEYAKQLGYDIEKLTNENDSIAIRLNKNENSAEDLTDFVIKHGDLEVSLSVKKLVYIPELAMVGSPVIVSDAVYNKVLNVQEEGVLRDYTIYGFIVKDWSETSSISTNLKKFIGTNQEDYYAFSSLYLKWIELKQQNGLLSISSVMVGIVFFIFTLSFLYFRLFTDLERDQEQYQMISKFGLSQSELKQIVTRQMMLLFFLPIVVAMVHSSFAFLTLHQLGQTVSREMSVIQSSIIVLVSFICMQMIYFLIIRHHYLKRICTKMYS</sequence>
<keyword evidence="3 6" id="KW-0812">Transmembrane</keyword>
<dbReference type="EMBL" id="NVLX01000012">
    <property type="protein sequence ID" value="PDZ16699.1"/>
    <property type="molecule type" value="Genomic_DNA"/>
</dbReference>
<feature type="transmembrane region" description="Helical" evidence="6">
    <location>
        <begin position="152"/>
        <end position="176"/>
    </location>
</feature>
<evidence type="ECO:0000256" key="4">
    <source>
        <dbReference type="ARBA" id="ARBA00022989"/>
    </source>
</evidence>
<comment type="subcellular location">
    <subcellularLocation>
        <location evidence="1 6">Cell membrane</location>
        <topology evidence="1 6">Multi-pass membrane protein</topology>
    </subcellularLocation>
</comment>
<organism evidence="8 9">
    <name type="scientific">Bacillus anthracis</name>
    <name type="common">anthrax bacterium</name>
    <dbReference type="NCBI Taxonomy" id="1392"/>
    <lineage>
        <taxon>Bacteria</taxon>
        <taxon>Bacillati</taxon>
        <taxon>Bacillota</taxon>
        <taxon>Bacilli</taxon>
        <taxon>Bacillales</taxon>
        <taxon>Bacillaceae</taxon>
        <taxon>Bacillus</taxon>
        <taxon>Bacillus cereus group</taxon>
    </lineage>
</organism>
<feature type="transmembrane region" description="Helical" evidence="6">
    <location>
        <begin position="21"/>
        <end position="40"/>
    </location>
</feature>
<feature type="transmembrane region" description="Helical" evidence="6">
    <location>
        <begin position="201"/>
        <end position="221"/>
    </location>
</feature>
<feature type="transmembrane region" description="Helical" evidence="6">
    <location>
        <begin position="520"/>
        <end position="542"/>
    </location>
</feature>
<dbReference type="InterPro" id="IPR052536">
    <property type="entry name" value="ABC-4_Integral_Memb_Prot"/>
</dbReference>
<gene>
    <name evidence="8" type="ORF">CON16_11745</name>
</gene>
<dbReference type="Proteomes" id="UP000220192">
    <property type="component" value="Unassembled WGS sequence"/>
</dbReference>
<dbReference type="RefSeq" id="WP_097841036.1">
    <property type="nucleotide sequence ID" value="NZ_NVLX01000012.1"/>
</dbReference>